<feature type="compositionally biased region" description="Pro residues" evidence="2">
    <location>
        <begin position="3148"/>
        <end position="3166"/>
    </location>
</feature>
<evidence type="ECO:0000259" key="5">
    <source>
        <dbReference type="PROSITE" id="PS50053"/>
    </source>
</evidence>
<feature type="region of interest" description="Disordered" evidence="2">
    <location>
        <begin position="3107"/>
        <end position="3168"/>
    </location>
</feature>
<keyword evidence="7" id="KW-1185">Reference proteome</keyword>
<evidence type="ECO:0000256" key="3">
    <source>
        <dbReference type="SAM" id="Phobius"/>
    </source>
</evidence>
<feature type="domain" description="Ubiquitin-like" evidence="5">
    <location>
        <begin position="3243"/>
        <end position="3293"/>
    </location>
</feature>
<feature type="transmembrane region" description="Helical" evidence="3">
    <location>
        <begin position="2811"/>
        <end position="2834"/>
    </location>
</feature>
<dbReference type="PRINTS" id="PR00348">
    <property type="entry name" value="UBIQUITIN"/>
</dbReference>
<sequence>MKCLLFLLALGFVSGAHPEPTNDDELGTDHLPLMDISENSLFSGHQTPPRPDDHASNFTLQLAVDAPVAMILDKAYTMQMNIPGTSQHFVFNSSSISVGRYVVITLVNIRGGDVTVYIENQFYTTLADVCDSANYHSQNTLSTSCPAGEDHPECLLTLPPCVLEASRSWGAKQIHISVHADSITNPATTPLGYTITARLAGSVKTLTDGVAITGQTVDINNVVNFQFPLSATSVPAGAQIYIELTNQRHGNLTLSVNRGLPAGRGCYSMAQRQWETVPLAPDSHTLLLSPCDFDWATGGSFNATTLFVGVDAYALEDPAVLALFDIKLTVIKITDLGTLAGTWTKTLILTSPNYGSYYHFALAAASRGRWTMEVAGAHSEGVKVYLGPLRTGQEHCQGTGMMDPCQTDAQGKCKIDSIAHQGGDFYLAAFNPDATHAPWTFTLTMTDVACETLPLDQQKTYSLSEADRVHMRELTIDTTTYLVATAQQLAVTVSVTAGDAISATLTGPAYSRTMTVGNGGPFVFVVRACPEYTPGKYTLVLTETGATSTVTVLAHVAVARPLVYPTAQGATSTVIAPMTQAFDGDDLQADVWVLNTTAYQPNDILTLTLTYDEGPATLSLYILENSFSSNQPCCHNQQQTITYMYPGSDGRLMMGPCTGLTKTVYYLSVSFDGTGTHSTGRYSLKAALTQRATFETLGDTKLTVASLLSGASKFYQINVGTNVALGSDLGVFLRPTQGSVKLMVRTSPLVGEACNEWSVDCQQDTTCLLHPFDPCTALKSTYYVSVKAIDDAAYTIARVLTTPQMVTRDTVKTISATAPIYHTFYYDYTYRLGDSMKIAITQNDASSPSTSAQVYYNQGIPASAACQLYTCGSTSGTCPDYDIDQCVRATRGSGRIYMSVLPSAGMDYLASPVPALSLDLKLSVTSLAGSPVEVSTTPKTYLNQALTDPDAVALYHMLLPTTLATSTSLEIRLGTTSNVAPRIHVTTAMTGRPTPGAAGFIFPSRDCSAPFTCTPQSTSSSLQICSPDISPCQVGPGTHVYMAVYPDGAASVQNPVLYNLTINARAPVDLAARGSTSGLVYHNTYQTYRLDYRVGGTIGHRTVRNRFFMIVRSELTASSSSSGGRPLAVYYSRAASAGPECSSQEFCTRISGVTQCTVNIPHGQATSGEWYMTVKGLQPDDQISPIVHTASIDTADVLVIEGVSGREYTLALTQNLRITTDPLPSGVTLRVALTQPGDDCTRTDLKLNRHQVIDTTSLIDDTLDSTVYTRDCVTDAYPNPWPSLCIDSCTLWTAKSWYIAATKTCTVMAILEYGGIRSVTPTPLGTSIINGTTAGASGSGEDWLAEFPAADLVYPRTLTVTVRHISPPALCPDPFPVNFVVFSFPTLSSAACLWLSAQTTGDQDYSFYGERPCAFYQTTAQGSEICNGACSVTWAPWEWVGVRRYIHVQPRDAYAGEGALGYTLPYSISAQYGSPSTGLTNMLPSCDCLQGKYKFYTFTVDAWSANSALLIDFADASGSLQYAISYSPNFDMNPVWSTAATRYETCGHHSGTLYIVVKSTQPATKLCYTITVTQITAQVEPLRSGISRSWFTAAGPYSYQHYVLPITAASLGSLGAVTVSLGPTYDGSATGYIMRGHIGSAQCYIGSVLSATNPTVTLTALGQSTCVSSDAQGDYYYLAVRGEQRATPGSDIEFSVSMATTANSPAKDITVPISPAMYTFKDHAAAERWFRIARPTDPALELSIIVSHVGALDVWEVDGNAFPCGTPTYTIISPAEAFFQPCGVATGYIYVRAILEPSCSATDNMALAFSWKNLTYTTLTNDQQTTGTVTTAGGPNWYKLDVPASATAVILWADMSQASVTITAKRFNMGGLTYCPAKIFTTAPRTGPDGDNYMVLGCGTVLTGSWFFAVEGDSQYTIRPQIISLESVAAGTTVTKTTAAGFRAFMFSTPVAAISSFVGRVSVTQTDADPALVMGMSDVQCPLLLPSVPNLAMTSCLSWNNRDCAVDVSIKPDARKTSAYYVTVAAPSDLSFTYTPTASTSNCHNMAYAGEWCAAASYRYSTWSTQEYRETGLLINRAIRRYEQIRDFVRSTCAIDDVCEAAMKRYACLDTFRRCDANGFIHGVCAWEAWDVTDKCCNDHFFQYKNTLLVFLERTANRNEYEDGVCTGRLLHTAPKVAKRSHTFHFLVVAGPAVASRSTVQIGNTTAPAGSLVQVAVTARDEDGKVVGCTNATANTTFAAAWYPPAAQADIEWSCSADRPALFVATLCACTTNGGGAGTGLLSVTMAGSGEPLDAPNVTMTLTAGPLARQLQAGRRSWHRMLRFSSCLSSCLSSFILPLILHLILLHPASHPASHPRVRVLGSVFCAAVVSAVGSSFVAPASTPAGVASTVTVTARDAAGHVVPCTGPTAATTFRLLWDGAPADALLGLTWACTGSTFAATFTPTVAGPHTVTLTYGGLSLGLGSIGGTAANITVAPGPPLAAQTSIVLQQATVTAGATVRVAFTAYDRYGNVIPCETAHLAADDVPFSLFCDGQTGTGPLWHCTADAPARFLATWRAPLVAGSYNITASCAGVAVSGAPVTLAVLADTTPPTIASASVLFTSNNPNGPTRARLGDRLSVRLTASEPLDAATVLIAGHTLAAAQLDQAEAVWGASWVVLPSDCAAHAAAGEGLQATVLNATDRAGNLMAAIGTPVTAPATVELDCIRPRLSLLTFTSSNAVPRVAQPGDRVTVRFTATEPLRVTASSPIGLTIAGHPVNVTTNATTSFEASYQLTGADSLGPVGFAVRTLADLAGNTLEDPLNTTTEGPAVIYFGLPFVAPSPFSALLFLLWVLCRSGPFRIICSCLGFISHHPLLDFSCFGCFVVLISHHPRDFSCFHSSAAAREQLHSGCGGLWPQRHMRFCGHGHLWLSMSARQHGCSLCGAAPSKTCACAPAWNGNHCDIPARAVSSGAWVAYVVGPLGSLLLIGLLAVLLLVRRRDQRRKSAVDDQKALPRHDLRLERLVVLRPRNTLHLGLIRRHDRSLICQHSQRHHMFVRSLSLPPIQYVQKQEELTIVGTASVGIVVNPLGPTSSASVAPPAPDFSSCLPDELGGGSAPPSYLLSTVIPPKHSASPEETVVISAPPPARRGPVDAWGSDPTVDSAAPHSGPPNEPPVGSPSEPPAPVVPSSIASTAAIVRPEPACDEDASGRRSLRTGASDPPELTSATVVTAADSLRMLPDPAATGWDPRISILGPPSPSRSVKQKIQDKEGIPPDQQRLIFAGKQLEDGRTLADYNIQKESTLHLVLRLRGGSMQIFVKTLSDATRTVDCEPSDTIENIKAKIQDMKGYHHSEQRLTFAGRQLLDEGQTLADLNIQKESTLHLLIRRRGGCAMKIKTITRNAEDSFGPSSGSPMILYVFHFFGHEDTWTRRYLTLARTNTSWTSSRATGP</sequence>
<dbReference type="InterPro" id="IPR017868">
    <property type="entry name" value="Filamin/ABP280_repeat-like"/>
</dbReference>
<protein>
    <submittedName>
        <fullName evidence="6">Polyubiquitin 11</fullName>
    </submittedName>
</protein>
<dbReference type="EMBL" id="JAPMOS010000003">
    <property type="protein sequence ID" value="KAJ4462398.1"/>
    <property type="molecule type" value="Genomic_DNA"/>
</dbReference>
<evidence type="ECO:0000256" key="4">
    <source>
        <dbReference type="SAM" id="SignalP"/>
    </source>
</evidence>
<name>A0ABQ8UU76_9EUKA</name>
<keyword evidence="3" id="KW-0472">Membrane</keyword>
<feature type="domain" description="Ubiquitin-like" evidence="5">
    <location>
        <begin position="3295"/>
        <end position="3371"/>
    </location>
</feature>
<keyword evidence="3" id="KW-1133">Transmembrane helix</keyword>
<evidence type="ECO:0000313" key="6">
    <source>
        <dbReference type="EMBL" id="KAJ4462398.1"/>
    </source>
</evidence>
<gene>
    <name evidence="6" type="ORF">PAPYR_1027</name>
</gene>
<evidence type="ECO:0000313" key="7">
    <source>
        <dbReference type="Proteomes" id="UP001141327"/>
    </source>
</evidence>
<dbReference type="InterPro" id="IPR013783">
    <property type="entry name" value="Ig-like_fold"/>
</dbReference>
<dbReference type="InterPro" id="IPR050158">
    <property type="entry name" value="Ubiquitin_ubiquitin-like"/>
</dbReference>
<organism evidence="6 7">
    <name type="scientific">Paratrimastix pyriformis</name>
    <dbReference type="NCBI Taxonomy" id="342808"/>
    <lineage>
        <taxon>Eukaryota</taxon>
        <taxon>Metamonada</taxon>
        <taxon>Preaxostyla</taxon>
        <taxon>Paratrimastigidae</taxon>
        <taxon>Paratrimastix</taxon>
    </lineage>
</organism>
<proteinExistence type="predicted"/>
<dbReference type="InterPro" id="IPR029071">
    <property type="entry name" value="Ubiquitin-like_domsf"/>
</dbReference>
<accession>A0ABQ8UU76</accession>
<feature type="signal peptide" evidence="4">
    <location>
        <begin position="1"/>
        <end position="18"/>
    </location>
</feature>
<dbReference type="SMART" id="SM00213">
    <property type="entry name" value="UBQ"/>
    <property type="match status" value="2"/>
</dbReference>
<dbReference type="PROSITE" id="PS00299">
    <property type="entry name" value="UBIQUITIN_1"/>
    <property type="match status" value="1"/>
</dbReference>
<comment type="caution">
    <text evidence="6">The sequence shown here is derived from an EMBL/GenBank/DDBJ whole genome shotgun (WGS) entry which is preliminary data.</text>
</comment>
<evidence type="ECO:0000256" key="1">
    <source>
        <dbReference type="PROSITE-ProRule" id="PRU00087"/>
    </source>
</evidence>
<dbReference type="PANTHER" id="PTHR10666">
    <property type="entry name" value="UBIQUITIN"/>
    <property type="match status" value="1"/>
</dbReference>
<feature type="repeat" description="Filamin" evidence="1">
    <location>
        <begin position="2436"/>
        <end position="2475"/>
    </location>
</feature>
<dbReference type="Gene3D" id="2.60.40.10">
    <property type="entry name" value="Immunoglobulins"/>
    <property type="match status" value="2"/>
</dbReference>
<feature type="transmembrane region" description="Helical" evidence="3">
    <location>
        <begin position="2846"/>
        <end position="2868"/>
    </location>
</feature>
<dbReference type="PROSITE" id="PS50194">
    <property type="entry name" value="FILAMIN_REPEAT"/>
    <property type="match status" value="1"/>
</dbReference>
<dbReference type="InterPro" id="IPR019956">
    <property type="entry name" value="Ubiquitin_dom"/>
</dbReference>
<dbReference type="InterPro" id="IPR000626">
    <property type="entry name" value="Ubiquitin-like_dom"/>
</dbReference>
<keyword evidence="4" id="KW-0732">Signal</keyword>
<dbReference type="PROSITE" id="PS50053">
    <property type="entry name" value="UBIQUITIN_2"/>
    <property type="match status" value="2"/>
</dbReference>
<evidence type="ECO:0000256" key="2">
    <source>
        <dbReference type="SAM" id="MobiDB-lite"/>
    </source>
</evidence>
<dbReference type="SUPFAM" id="SSF54236">
    <property type="entry name" value="Ubiquitin-like"/>
    <property type="match status" value="2"/>
</dbReference>
<keyword evidence="3" id="KW-0812">Transmembrane</keyword>
<dbReference type="Proteomes" id="UP001141327">
    <property type="component" value="Unassembled WGS sequence"/>
</dbReference>
<reference evidence="6" key="1">
    <citation type="journal article" date="2022" name="bioRxiv">
        <title>Genomics of Preaxostyla Flagellates Illuminates Evolutionary Transitions and the Path Towards Mitochondrial Loss.</title>
        <authorList>
            <person name="Novak L.V.F."/>
            <person name="Treitli S.C."/>
            <person name="Pyrih J."/>
            <person name="Halakuc P."/>
            <person name="Pipaliya S.V."/>
            <person name="Vacek V."/>
            <person name="Brzon O."/>
            <person name="Soukal P."/>
            <person name="Eme L."/>
            <person name="Dacks J.B."/>
            <person name="Karnkowska A."/>
            <person name="Elias M."/>
            <person name="Hampl V."/>
        </authorList>
    </citation>
    <scope>NUCLEOTIDE SEQUENCE</scope>
    <source>
        <strain evidence="6">RCP-MX</strain>
    </source>
</reference>
<dbReference type="Gene3D" id="3.10.20.90">
    <property type="entry name" value="Phosphatidylinositol 3-kinase Catalytic Subunit, Chain A, domain 1"/>
    <property type="match status" value="2"/>
</dbReference>
<dbReference type="InterPro" id="IPR019954">
    <property type="entry name" value="Ubiquitin_CS"/>
</dbReference>
<feature type="transmembrane region" description="Helical" evidence="3">
    <location>
        <begin position="2954"/>
        <end position="2977"/>
    </location>
</feature>
<feature type="chain" id="PRO_5046340310" evidence="4">
    <location>
        <begin position="19"/>
        <end position="3431"/>
    </location>
</feature>
<feature type="region of interest" description="Disordered" evidence="2">
    <location>
        <begin position="3181"/>
        <end position="3206"/>
    </location>
</feature>
<dbReference type="Pfam" id="PF00240">
    <property type="entry name" value="ubiquitin"/>
    <property type="match status" value="2"/>
</dbReference>